<dbReference type="EMBL" id="JAHXZJ010002982">
    <property type="protein sequence ID" value="KAH0534409.1"/>
    <property type="molecule type" value="Genomic_DNA"/>
</dbReference>
<dbReference type="GO" id="GO:1904380">
    <property type="term" value="P:endoplasmic reticulum mannose trimming"/>
    <property type="evidence" value="ECO:0007669"/>
    <property type="project" value="InterPro"/>
</dbReference>
<dbReference type="EC" id="3.2.1.-" evidence="7"/>
<feature type="domain" description="PA" evidence="10">
    <location>
        <begin position="645"/>
        <end position="739"/>
    </location>
</feature>
<keyword evidence="4" id="KW-0325">Glycoprotein</keyword>
<feature type="chain" id="PRO_5043888309" description="alpha-1,2-Mannosidase" evidence="9">
    <location>
        <begin position="25"/>
        <end position="1106"/>
    </location>
</feature>
<evidence type="ECO:0000256" key="7">
    <source>
        <dbReference type="RuleBase" id="RU361193"/>
    </source>
</evidence>
<dbReference type="InterPro" id="IPR003137">
    <property type="entry name" value="PA_domain"/>
</dbReference>
<sequence length="1106" mass="124997">MAAIWFGLLIIIGNIVLLIAYVQTDDLEYMSPEERESLKEEARDMFYHAYNAYMSNAYPADELMPLSCKGRYRGSEPDRGDIDSTLGNFSLTLVDTLDTLVVLGDLEEFENAVKLVVNDVSFDTDVIVSLFETNIRMLGGLLSGHILSEYLQVRADIMPWYRGELLNMAKDLGYRFLPAFNTTTGIPYGRINLRHGMKNVPADMCRETCTACAGSMILEMAALSRLTGEGIFEEKAQKAMDALWKMRHRGTDLMGSVLNVHSGDWVRRDSGVGAGIDSYYEYCLKAYILLGDEKYLGRFNKHYSAVMKYVSQGPMLLDVHMHRPNTNSKNFMDALLAFWPGLQVLKGDIKPAVETHEMLYQVLQRHNFIPEAFTTDFQVHWGHHPLRPEFLESTYYLYRATGDHYYLAVGRKVLKSLQTYARVPCGYAAVSDVRTNKHDDTMESFVLSETFKYLYLLFAESSDLVLDIDEFIFTTEGHLLPLTLASLRTNVSSDIDIDTVEFDELDRTCPNSLHLFPASVRKPLRNMVEDVCPRRSMRRRISAAQFQANNLDHLKILSNMGITVLTMADGRMQLLHTFSNAKTMEDAEEGLMFMQEMVELNRRQSQESDKQRLALTIKRKDINKDLTLLGGPAQFGLQLTGSVKVTGKPVLTEPKEACSELTNVEMIKGNIAVIFRGNCMFIEKARMVEKAGAIGGIVLDTVIGSTIESSPMFAMSGDGITKDNIKIPFAFLFNIQANELVRAISESNGAITVTMGNYVNDGVEKSDSDNYLSMFERLKSSVKEFLTRPSTTENTPNTISAPVLDNKEEMIIDKDHLRAIIPQESAVKNKQNRDLVLFAKLMFNKNSPLFSATPPPSTTELSAFEKGWKVVKQFLINQIYVNTKFPPYQVISVGRIETYYDWIQKERNPKSPIKSEELSTFELVTWFIDELSDTLPNFDKADSFGSISKVSKSLIQRLSSSSISKNDVINIDTNEDIEDNGKDDKKLVNIMETYKIYDNLMENIQDVLKNLKTEFRSKSLDDNSSNVGNNNNDDDDDNLIVPNYSNQTNENSVNAEEKKTSDEINIKNNVIDNENKGDVSNEEIDNNNNNNNLITKENTTKSNDEL</sequence>
<dbReference type="GO" id="GO:0005975">
    <property type="term" value="P:carbohydrate metabolic process"/>
    <property type="evidence" value="ECO:0007669"/>
    <property type="project" value="InterPro"/>
</dbReference>
<dbReference type="PANTHER" id="PTHR45679">
    <property type="entry name" value="ER DEGRADATION-ENHANCING ALPHA-MANNOSIDASE-LIKE PROTEIN 2"/>
    <property type="match status" value="1"/>
</dbReference>
<keyword evidence="9" id="KW-0732">Signal</keyword>
<evidence type="ECO:0000256" key="2">
    <source>
        <dbReference type="ARBA" id="ARBA00007658"/>
    </source>
</evidence>
<feature type="active site" evidence="5">
    <location>
        <position position="389"/>
    </location>
</feature>
<dbReference type="GO" id="GO:0044322">
    <property type="term" value="C:endoplasmic reticulum quality control compartment"/>
    <property type="evidence" value="ECO:0007669"/>
    <property type="project" value="GOC"/>
</dbReference>
<dbReference type="PANTHER" id="PTHR45679:SF2">
    <property type="entry name" value="ER DEGRADATION-ENHANCING ALPHA-MANNOSIDASE-LIKE PROTEIN 3"/>
    <property type="match status" value="1"/>
</dbReference>
<dbReference type="InterPro" id="IPR044674">
    <property type="entry name" value="EDEM1/2/3"/>
</dbReference>
<keyword evidence="6" id="KW-0479">Metal-binding</keyword>
<dbReference type="Gene3D" id="3.50.30.30">
    <property type="match status" value="1"/>
</dbReference>
<dbReference type="GO" id="GO:0004571">
    <property type="term" value="F:mannosyl-oligosaccharide 1,2-alpha-mannosidase activity"/>
    <property type="evidence" value="ECO:0007669"/>
    <property type="project" value="InterPro"/>
</dbReference>
<feature type="active site" evidence="5">
    <location>
        <position position="277"/>
    </location>
</feature>
<reference evidence="11 12" key="1">
    <citation type="journal article" date="2021" name="J. Hered.">
        <title>A chromosome-level genome assembly of the parasitoid wasp, Cotesia glomerata (Hymenoptera: Braconidae).</title>
        <authorList>
            <person name="Pinto B.J."/>
            <person name="Weis J.J."/>
            <person name="Gamble T."/>
            <person name="Ode P.J."/>
            <person name="Paul R."/>
            <person name="Zaspel J.M."/>
        </authorList>
    </citation>
    <scope>NUCLEOTIDE SEQUENCE [LARGE SCALE GENOMIC DNA]</scope>
    <source>
        <strain evidence="11">CgM1</strain>
    </source>
</reference>
<keyword evidence="7" id="KW-0378">Hydrolase</keyword>
<dbReference type="InterPro" id="IPR046450">
    <property type="entry name" value="PA_dom_sf"/>
</dbReference>
<keyword evidence="12" id="KW-1185">Reference proteome</keyword>
<evidence type="ECO:0000313" key="12">
    <source>
        <dbReference type="Proteomes" id="UP000826195"/>
    </source>
</evidence>
<evidence type="ECO:0000256" key="4">
    <source>
        <dbReference type="ARBA" id="ARBA00023180"/>
    </source>
</evidence>
<accession>A0AAV7HWM7</accession>
<keyword evidence="6" id="KW-0106">Calcium</keyword>
<comment type="similarity">
    <text evidence="2 7">Belongs to the glycosyl hydrolase 47 family.</text>
</comment>
<evidence type="ECO:0000256" key="9">
    <source>
        <dbReference type="SAM" id="SignalP"/>
    </source>
</evidence>
<dbReference type="GO" id="GO:0016020">
    <property type="term" value="C:membrane"/>
    <property type="evidence" value="ECO:0007669"/>
    <property type="project" value="InterPro"/>
</dbReference>
<dbReference type="PRINTS" id="PR00747">
    <property type="entry name" value="GLYHDRLASE47"/>
</dbReference>
<feature type="region of interest" description="Disordered" evidence="8">
    <location>
        <begin position="1018"/>
        <end position="1106"/>
    </location>
</feature>
<comment type="caution">
    <text evidence="11">The sequence shown here is derived from an EMBL/GenBank/DDBJ whole genome shotgun (WGS) entry which is preliminary data.</text>
</comment>
<dbReference type="Pfam" id="PF01532">
    <property type="entry name" value="Glyco_hydro_47"/>
    <property type="match status" value="1"/>
</dbReference>
<dbReference type="InterPro" id="IPR012341">
    <property type="entry name" value="6hp_glycosidase-like_sf"/>
</dbReference>
<feature type="compositionally biased region" description="Low complexity" evidence="8">
    <location>
        <begin position="1022"/>
        <end position="1031"/>
    </location>
</feature>
<dbReference type="Gene3D" id="1.50.10.10">
    <property type="match status" value="1"/>
</dbReference>
<keyword evidence="3" id="KW-0256">Endoplasmic reticulum</keyword>
<feature type="active site" description="Proton donor" evidence="5">
    <location>
        <position position="132"/>
    </location>
</feature>
<evidence type="ECO:0000256" key="6">
    <source>
        <dbReference type="PIRSR" id="PIRSR601382-2"/>
    </source>
</evidence>
<feature type="signal peptide" evidence="9">
    <location>
        <begin position="1"/>
        <end position="24"/>
    </location>
</feature>
<evidence type="ECO:0000259" key="10">
    <source>
        <dbReference type="Pfam" id="PF02225"/>
    </source>
</evidence>
<dbReference type="Pfam" id="PF02225">
    <property type="entry name" value="PA"/>
    <property type="match status" value="1"/>
</dbReference>
<dbReference type="InterPro" id="IPR001382">
    <property type="entry name" value="Glyco_hydro_47"/>
</dbReference>
<feature type="compositionally biased region" description="Polar residues" evidence="8">
    <location>
        <begin position="1043"/>
        <end position="1054"/>
    </location>
</feature>
<dbReference type="GO" id="GO:0005509">
    <property type="term" value="F:calcium ion binding"/>
    <property type="evidence" value="ECO:0007669"/>
    <property type="project" value="InterPro"/>
</dbReference>
<dbReference type="Proteomes" id="UP000826195">
    <property type="component" value="Unassembled WGS sequence"/>
</dbReference>
<dbReference type="InterPro" id="IPR036026">
    <property type="entry name" value="Seven-hairpin_glycosidases"/>
</dbReference>
<dbReference type="SUPFAM" id="SSF52025">
    <property type="entry name" value="PA domain"/>
    <property type="match status" value="1"/>
</dbReference>
<comment type="cofactor">
    <cofactor evidence="6">
        <name>Ca(2+)</name>
        <dbReference type="ChEBI" id="CHEBI:29108"/>
    </cofactor>
</comment>
<gene>
    <name evidence="11" type="ORF">KQX54_003659</name>
</gene>
<comment type="subcellular location">
    <subcellularLocation>
        <location evidence="1">Endoplasmic reticulum</location>
    </subcellularLocation>
</comment>
<feature type="active site" description="Proton donor" evidence="5">
    <location>
        <position position="371"/>
    </location>
</feature>
<dbReference type="AlphaFoldDB" id="A0AAV7HWM7"/>
<protein>
    <recommendedName>
        <fullName evidence="7">alpha-1,2-Mannosidase</fullName>
        <ecNumber evidence="7">3.2.1.-</ecNumber>
    </recommendedName>
</protein>
<proteinExistence type="inferred from homology"/>
<dbReference type="SUPFAM" id="SSF48225">
    <property type="entry name" value="Seven-hairpin glycosidases"/>
    <property type="match status" value="1"/>
</dbReference>
<evidence type="ECO:0000256" key="1">
    <source>
        <dbReference type="ARBA" id="ARBA00004240"/>
    </source>
</evidence>
<evidence type="ECO:0000256" key="5">
    <source>
        <dbReference type="PIRSR" id="PIRSR601382-1"/>
    </source>
</evidence>
<organism evidence="11 12">
    <name type="scientific">Cotesia glomerata</name>
    <name type="common">Lepidopteran parasitic wasp</name>
    <name type="synonym">Apanteles glomeratus</name>
    <dbReference type="NCBI Taxonomy" id="32391"/>
    <lineage>
        <taxon>Eukaryota</taxon>
        <taxon>Metazoa</taxon>
        <taxon>Ecdysozoa</taxon>
        <taxon>Arthropoda</taxon>
        <taxon>Hexapoda</taxon>
        <taxon>Insecta</taxon>
        <taxon>Pterygota</taxon>
        <taxon>Neoptera</taxon>
        <taxon>Endopterygota</taxon>
        <taxon>Hymenoptera</taxon>
        <taxon>Apocrita</taxon>
        <taxon>Ichneumonoidea</taxon>
        <taxon>Braconidae</taxon>
        <taxon>Microgastrinae</taxon>
        <taxon>Cotesia</taxon>
    </lineage>
</organism>
<evidence type="ECO:0000313" key="11">
    <source>
        <dbReference type="EMBL" id="KAH0534409.1"/>
    </source>
</evidence>
<name>A0AAV7HWM7_COTGL</name>
<feature type="compositionally biased region" description="Basic and acidic residues" evidence="8">
    <location>
        <begin position="1055"/>
        <end position="1065"/>
    </location>
</feature>
<evidence type="ECO:0000256" key="8">
    <source>
        <dbReference type="SAM" id="MobiDB-lite"/>
    </source>
</evidence>
<evidence type="ECO:0000256" key="3">
    <source>
        <dbReference type="ARBA" id="ARBA00022824"/>
    </source>
</evidence>
<feature type="binding site" evidence="6">
    <location>
        <position position="475"/>
    </location>
    <ligand>
        <name>Ca(2+)</name>
        <dbReference type="ChEBI" id="CHEBI:29108"/>
    </ligand>
</feature>
<keyword evidence="7" id="KW-0326">Glycosidase</keyword>